<evidence type="ECO:0000313" key="12">
    <source>
        <dbReference type="Proteomes" id="UP000799778"/>
    </source>
</evidence>
<dbReference type="EC" id="2.7.11.1" evidence="3"/>
<keyword evidence="12" id="KW-1185">Reference proteome</keyword>
<sequence>MAKYDSVHISKGVLLGMGVSGIVEKPLDSAYVIKTPCPGEDYDQCRKDLDLERRVYELLGNHPRLLKFYGQDEGDGSIKLEYALNGTLRDYIAEHQPSMDERLRFATEITEGLAVLHESGVVHCDLSPRNVLVDAEIGLRIADFSSASIDGSPSSAGGSVRFQIPRNNPWKPTYQDDIFSLGSTLFEVMTSAGPYDGLESSMVIERFRSKQFPDSKGVILGDIIQKCWNLHYSSLSDVLPALQKAVDLGDQNQST</sequence>
<dbReference type="Gene3D" id="1.10.510.10">
    <property type="entry name" value="Transferase(Phosphotransferase) domain 1"/>
    <property type="match status" value="1"/>
</dbReference>
<proteinExistence type="predicted"/>
<evidence type="ECO:0000256" key="8">
    <source>
        <dbReference type="ARBA" id="ARBA00047899"/>
    </source>
</evidence>
<reference evidence="11" key="1">
    <citation type="journal article" date="2020" name="Stud. Mycol.">
        <title>101 Dothideomycetes genomes: a test case for predicting lifestyles and emergence of pathogens.</title>
        <authorList>
            <person name="Haridas S."/>
            <person name="Albert R."/>
            <person name="Binder M."/>
            <person name="Bloem J."/>
            <person name="Labutti K."/>
            <person name="Salamov A."/>
            <person name="Andreopoulos B."/>
            <person name="Baker S."/>
            <person name="Barry K."/>
            <person name="Bills G."/>
            <person name="Bluhm B."/>
            <person name="Cannon C."/>
            <person name="Castanera R."/>
            <person name="Culley D."/>
            <person name="Daum C."/>
            <person name="Ezra D."/>
            <person name="Gonzalez J."/>
            <person name="Henrissat B."/>
            <person name="Kuo A."/>
            <person name="Liang C."/>
            <person name="Lipzen A."/>
            <person name="Lutzoni F."/>
            <person name="Magnuson J."/>
            <person name="Mondo S."/>
            <person name="Nolan M."/>
            <person name="Ohm R."/>
            <person name="Pangilinan J."/>
            <person name="Park H.-J."/>
            <person name="Ramirez L."/>
            <person name="Alfaro M."/>
            <person name="Sun H."/>
            <person name="Tritt A."/>
            <person name="Yoshinaga Y."/>
            <person name="Zwiers L.-H."/>
            <person name="Turgeon B."/>
            <person name="Goodwin S."/>
            <person name="Spatafora J."/>
            <person name="Crous P."/>
            <person name="Grigoriev I."/>
        </authorList>
    </citation>
    <scope>NUCLEOTIDE SEQUENCE</scope>
    <source>
        <strain evidence="11">CBS 175.79</strain>
    </source>
</reference>
<accession>A0A6A5XLC7</accession>
<evidence type="ECO:0000256" key="5">
    <source>
        <dbReference type="ARBA" id="ARBA00019973"/>
    </source>
</evidence>
<comment type="subunit">
    <text evidence="2">Component of the EKC/KEOPS complex composed of at least BUD32, CGI121, GON7, KAE1 and PCC1; the whole complex dimerizes.</text>
</comment>
<dbReference type="Proteomes" id="UP000799778">
    <property type="component" value="Unassembled WGS sequence"/>
</dbReference>
<dbReference type="GeneID" id="54285934"/>
<organism evidence="11 12">
    <name type="scientific">Aaosphaeria arxii CBS 175.79</name>
    <dbReference type="NCBI Taxonomy" id="1450172"/>
    <lineage>
        <taxon>Eukaryota</taxon>
        <taxon>Fungi</taxon>
        <taxon>Dikarya</taxon>
        <taxon>Ascomycota</taxon>
        <taxon>Pezizomycotina</taxon>
        <taxon>Dothideomycetes</taxon>
        <taxon>Pleosporomycetidae</taxon>
        <taxon>Pleosporales</taxon>
        <taxon>Pleosporales incertae sedis</taxon>
        <taxon>Aaosphaeria</taxon>
    </lineage>
</organism>
<evidence type="ECO:0000256" key="6">
    <source>
        <dbReference type="ARBA" id="ARBA00030980"/>
    </source>
</evidence>
<comment type="catalytic activity">
    <reaction evidence="8">
        <text>L-threonyl-[protein] + ATP = O-phospho-L-threonyl-[protein] + ADP + H(+)</text>
        <dbReference type="Rhea" id="RHEA:46608"/>
        <dbReference type="Rhea" id="RHEA-COMP:11060"/>
        <dbReference type="Rhea" id="RHEA-COMP:11605"/>
        <dbReference type="ChEBI" id="CHEBI:15378"/>
        <dbReference type="ChEBI" id="CHEBI:30013"/>
        <dbReference type="ChEBI" id="CHEBI:30616"/>
        <dbReference type="ChEBI" id="CHEBI:61977"/>
        <dbReference type="ChEBI" id="CHEBI:456216"/>
        <dbReference type="EC" id="2.7.11.1"/>
    </reaction>
</comment>
<dbReference type="GO" id="GO:0004674">
    <property type="term" value="F:protein serine/threonine kinase activity"/>
    <property type="evidence" value="ECO:0007669"/>
    <property type="project" value="UniProtKB-EC"/>
</dbReference>
<evidence type="ECO:0000256" key="7">
    <source>
        <dbReference type="ARBA" id="ARBA00033194"/>
    </source>
</evidence>
<dbReference type="GO" id="GO:0005524">
    <property type="term" value="F:ATP binding"/>
    <property type="evidence" value="ECO:0007669"/>
    <property type="project" value="InterPro"/>
</dbReference>
<dbReference type="InterPro" id="IPR051681">
    <property type="entry name" value="Ser/Thr_Kinases-Pseudokinases"/>
</dbReference>
<dbReference type="RefSeq" id="XP_033381889.1">
    <property type="nucleotide sequence ID" value="XM_033528537.1"/>
</dbReference>
<keyword evidence="11" id="KW-0418">Kinase</keyword>
<evidence type="ECO:0000259" key="10">
    <source>
        <dbReference type="PROSITE" id="PS50011"/>
    </source>
</evidence>
<protein>
    <recommendedName>
        <fullName evidence="5">EKC/KEOPS complex subunit BUD32</fullName>
        <ecNumber evidence="3">2.7.11.1</ecNumber>
    </recommendedName>
    <alternativeName>
        <fullName evidence="6 7">Atypical Serine/threonine protein kinase BUD32</fullName>
    </alternativeName>
    <alternativeName>
        <fullName evidence="4">EKC/KEOPS complex subunit bud32</fullName>
    </alternativeName>
</protein>
<comment type="function">
    <text evidence="1">Component of the EKC/KEOPS complex that is required for the formation of a threonylcarbamoyl group on adenosine at position 37 (t(6)A37) in tRNAs that read codons beginning with adenine. The complex is probably involved in the transfer of the threonylcarbamoyl moiety of threonylcarbamoyl-AMP (TC-AMP) to the N6 group of A37. BUD32 has ATPase activity in the context of the EKC/KEOPS complex and likely plays a supporting role to the catalytic subunit KAE1. The EKC/KEOPS complex also promotes both telomere uncapping and telomere elongation. The complex is required for efficient recruitment of transcriptional coactivators.</text>
</comment>
<dbReference type="InterPro" id="IPR011009">
    <property type="entry name" value="Kinase-like_dom_sf"/>
</dbReference>
<evidence type="ECO:0000256" key="3">
    <source>
        <dbReference type="ARBA" id="ARBA00012513"/>
    </source>
</evidence>
<evidence type="ECO:0000256" key="4">
    <source>
        <dbReference type="ARBA" id="ARBA00013948"/>
    </source>
</evidence>
<feature type="domain" description="Protein kinase" evidence="10">
    <location>
        <begin position="9"/>
        <end position="255"/>
    </location>
</feature>
<evidence type="ECO:0000256" key="2">
    <source>
        <dbReference type="ARBA" id="ARBA00011534"/>
    </source>
</evidence>
<dbReference type="PANTHER" id="PTHR44329">
    <property type="entry name" value="SERINE/THREONINE-PROTEIN KINASE TNNI3K-RELATED"/>
    <property type="match status" value="1"/>
</dbReference>
<dbReference type="Pfam" id="PF00069">
    <property type="entry name" value="Pkinase"/>
    <property type="match status" value="1"/>
</dbReference>
<evidence type="ECO:0000256" key="9">
    <source>
        <dbReference type="ARBA" id="ARBA00048679"/>
    </source>
</evidence>
<dbReference type="PROSITE" id="PS00109">
    <property type="entry name" value="PROTEIN_KINASE_TYR"/>
    <property type="match status" value="1"/>
</dbReference>
<evidence type="ECO:0000256" key="1">
    <source>
        <dbReference type="ARBA" id="ARBA00003747"/>
    </source>
</evidence>
<dbReference type="EMBL" id="ML978071">
    <property type="protein sequence ID" value="KAF2013550.1"/>
    <property type="molecule type" value="Genomic_DNA"/>
</dbReference>
<dbReference type="InterPro" id="IPR008266">
    <property type="entry name" value="Tyr_kinase_AS"/>
</dbReference>
<evidence type="ECO:0000313" key="11">
    <source>
        <dbReference type="EMBL" id="KAF2013550.1"/>
    </source>
</evidence>
<gene>
    <name evidence="11" type="ORF">BU24DRAFT_424548</name>
</gene>
<dbReference type="OrthoDB" id="1668230at2759"/>
<dbReference type="InterPro" id="IPR000719">
    <property type="entry name" value="Prot_kinase_dom"/>
</dbReference>
<keyword evidence="11" id="KW-0808">Transferase</keyword>
<dbReference type="AlphaFoldDB" id="A0A6A5XLC7"/>
<dbReference type="SUPFAM" id="SSF56112">
    <property type="entry name" value="Protein kinase-like (PK-like)"/>
    <property type="match status" value="1"/>
</dbReference>
<name>A0A6A5XLC7_9PLEO</name>
<dbReference type="PROSITE" id="PS50011">
    <property type="entry name" value="PROTEIN_KINASE_DOM"/>
    <property type="match status" value="1"/>
</dbReference>
<comment type="catalytic activity">
    <reaction evidence="9">
        <text>L-seryl-[protein] + ATP = O-phospho-L-seryl-[protein] + ADP + H(+)</text>
        <dbReference type="Rhea" id="RHEA:17989"/>
        <dbReference type="Rhea" id="RHEA-COMP:9863"/>
        <dbReference type="Rhea" id="RHEA-COMP:11604"/>
        <dbReference type="ChEBI" id="CHEBI:15378"/>
        <dbReference type="ChEBI" id="CHEBI:29999"/>
        <dbReference type="ChEBI" id="CHEBI:30616"/>
        <dbReference type="ChEBI" id="CHEBI:83421"/>
        <dbReference type="ChEBI" id="CHEBI:456216"/>
        <dbReference type="EC" id="2.7.11.1"/>
    </reaction>
</comment>